<reference evidence="2" key="1">
    <citation type="submission" date="2015-04" db="UniProtKB">
        <authorList>
            <consortium name="EnsemblPlants"/>
        </authorList>
    </citation>
    <scope>IDENTIFICATION</scope>
</reference>
<dbReference type="Gramene" id="OPUNC10G07550.1">
    <property type="protein sequence ID" value="OPUNC10G07550.1"/>
    <property type="gene ID" value="OPUNC10G07550"/>
</dbReference>
<evidence type="ECO:0000313" key="3">
    <source>
        <dbReference type="Proteomes" id="UP000026962"/>
    </source>
</evidence>
<reference evidence="2" key="2">
    <citation type="submission" date="2018-05" db="EMBL/GenBank/DDBJ databases">
        <title>OpunRS2 (Oryza punctata Reference Sequence Version 2).</title>
        <authorList>
            <person name="Zhang J."/>
            <person name="Kudrna D."/>
            <person name="Lee S."/>
            <person name="Talag J."/>
            <person name="Welchert J."/>
            <person name="Wing R.A."/>
        </authorList>
    </citation>
    <scope>NUCLEOTIDE SEQUENCE [LARGE SCALE GENOMIC DNA]</scope>
</reference>
<feature type="region of interest" description="Disordered" evidence="1">
    <location>
        <begin position="46"/>
        <end position="81"/>
    </location>
</feature>
<dbReference type="AlphaFoldDB" id="A0A0E0M7A4"/>
<dbReference type="STRING" id="4537.A0A0E0M7A4"/>
<accession>A0A0E0M7A4</accession>
<organism evidence="2">
    <name type="scientific">Oryza punctata</name>
    <name type="common">Red rice</name>
    <dbReference type="NCBI Taxonomy" id="4537"/>
    <lineage>
        <taxon>Eukaryota</taxon>
        <taxon>Viridiplantae</taxon>
        <taxon>Streptophyta</taxon>
        <taxon>Embryophyta</taxon>
        <taxon>Tracheophyta</taxon>
        <taxon>Spermatophyta</taxon>
        <taxon>Magnoliopsida</taxon>
        <taxon>Liliopsida</taxon>
        <taxon>Poales</taxon>
        <taxon>Poaceae</taxon>
        <taxon>BOP clade</taxon>
        <taxon>Oryzoideae</taxon>
        <taxon>Oryzeae</taxon>
        <taxon>Oryzinae</taxon>
        <taxon>Oryza</taxon>
    </lineage>
</organism>
<dbReference type="HOGENOM" id="CLU_2577967_0_0_1"/>
<dbReference type="Proteomes" id="UP000026962">
    <property type="component" value="Chromosome 10"/>
</dbReference>
<protein>
    <submittedName>
        <fullName evidence="2">Uncharacterized protein</fullName>
    </submittedName>
</protein>
<evidence type="ECO:0000256" key="1">
    <source>
        <dbReference type="SAM" id="MobiDB-lite"/>
    </source>
</evidence>
<evidence type="ECO:0000313" key="2">
    <source>
        <dbReference type="EnsemblPlants" id="OPUNC10G07550.1"/>
    </source>
</evidence>
<proteinExistence type="predicted"/>
<name>A0A0E0M7A4_ORYPU</name>
<dbReference type="EnsemblPlants" id="OPUNC10G07550.1">
    <property type="protein sequence ID" value="OPUNC10G07550.1"/>
    <property type="gene ID" value="OPUNC10G07550"/>
</dbReference>
<sequence length="81" mass="9145">MAEVKWLRWPSSAEMARLVYPGTGTVITVSFLINYETTLLSIRQQPDDAKGKGAMYNELREKAEQASTNSQEEKWLAPPKS</sequence>
<keyword evidence="3" id="KW-1185">Reference proteome</keyword>